<dbReference type="Gene3D" id="1.10.10.60">
    <property type="entry name" value="Homeodomain-like"/>
    <property type="match status" value="1"/>
</dbReference>
<dbReference type="EMBL" id="CP136894">
    <property type="protein sequence ID" value="WOL07734.1"/>
    <property type="molecule type" value="Genomic_DNA"/>
</dbReference>
<evidence type="ECO:0000313" key="1">
    <source>
        <dbReference type="EMBL" id="WOL07734.1"/>
    </source>
</evidence>
<dbReference type="InterPro" id="IPR001005">
    <property type="entry name" value="SANT/Myb"/>
</dbReference>
<gene>
    <name evidence="1" type="ORF">Cni_G16481</name>
</gene>
<dbReference type="InterPro" id="IPR009057">
    <property type="entry name" value="Homeodomain-like_sf"/>
</dbReference>
<keyword evidence="2" id="KW-1185">Reference proteome</keyword>
<name>A0AAQ3KF55_9LILI</name>
<evidence type="ECO:0000313" key="2">
    <source>
        <dbReference type="Proteomes" id="UP001327560"/>
    </source>
</evidence>
<proteinExistence type="predicted"/>
<evidence type="ECO:0008006" key="3">
    <source>
        <dbReference type="Google" id="ProtNLM"/>
    </source>
</evidence>
<sequence length="99" mass="11631">MNSINKLSSMKNTGNIKELNYLAIWWKALKCGVFFVIGCETGLKPTMSHRRRLWLPEEDQRLKNYILKHGHVCWSQLPAKDACLYYRTSLRDVKSRCIN</sequence>
<dbReference type="SUPFAM" id="SSF46689">
    <property type="entry name" value="Homeodomain-like"/>
    <property type="match status" value="1"/>
</dbReference>
<dbReference type="AlphaFoldDB" id="A0AAQ3KF55"/>
<dbReference type="Proteomes" id="UP001327560">
    <property type="component" value="Chromosome 5"/>
</dbReference>
<protein>
    <recommendedName>
        <fullName evidence="3">Myb-like domain-containing protein</fullName>
    </recommendedName>
</protein>
<reference evidence="1 2" key="1">
    <citation type="submission" date="2023-10" db="EMBL/GenBank/DDBJ databases">
        <title>Chromosome-scale genome assembly provides insights into flower coloration mechanisms of Canna indica.</title>
        <authorList>
            <person name="Li C."/>
        </authorList>
    </citation>
    <scope>NUCLEOTIDE SEQUENCE [LARGE SCALE GENOMIC DNA]</scope>
    <source>
        <tissue evidence="1">Flower</tissue>
    </source>
</reference>
<organism evidence="1 2">
    <name type="scientific">Canna indica</name>
    <name type="common">Indian-shot</name>
    <dbReference type="NCBI Taxonomy" id="4628"/>
    <lineage>
        <taxon>Eukaryota</taxon>
        <taxon>Viridiplantae</taxon>
        <taxon>Streptophyta</taxon>
        <taxon>Embryophyta</taxon>
        <taxon>Tracheophyta</taxon>
        <taxon>Spermatophyta</taxon>
        <taxon>Magnoliopsida</taxon>
        <taxon>Liliopsida</taxon>
        <taxon>Zingiberales</taxon>
        <taxon>Cannaceae</taxon>
        <taxon>Canna</taxon>
    </lineage>
</organism>
<dbReference type="CDD" id="cd00167">
    <property type="entry name" value="SANT"/>
    <property type="match status" value="1"/>
</dbReference>
<accession>A0AAQ3KF55</accession>